<evidence type="ECO:0000313" key="6">
    <source>
        <dbReference type="EMBL" id="CEF96830.1"/>
    </source>
</evidence>
<dbReference type="SUPFAM" id="SSF111331">
    <property type="entry name" value="NAD kinase/diacylglycerol kinase-like"/>
    <property type="match status" value="1"/>
</dbReference>
<dbReference type="GO" id="GO:0001727">
    <property type="term" value="F:lipid kinase activity"/>
    <property type="evidence" value="ECO:0007669"/>
    <property type="project" value="TreeGrafter"/>
</dbReference>
<sequence>MDDARHSLTHNFLNDRASMRFCGVPLLRPDASTRANARTLRDDPNAALERKITVNSMLVVANGAKDGKDCDEVKRMASARGIACSVVKTTGVGHCVEIVRDADLSGVDVVGVVGGDGTFREAVQGWIERASDGETVTEETALLAFPCGTGNNYARDLGVKTIEDAFGKVDAGKCRKVDAVKVRDGDGAEHVSVNVVTWGMARDAAETAEGMRWMGPLRYDVAGLWHILLNKQNKGTIGVSESFEGEIASETNDYLMLFAQNTRCSGRAFAFTPLAELDDGFFDVVVCDKGSMLRTKSLFDATKSGGGHVEDAGVKYVRAKRLSLSTESPGERVGIDGELTVPTPIHLTVLPGAFTTLV</sequence>
<protein>
    <submittedName>
        <fullName evidence="6">Diacylglycerol kinase, catalytic domain</fullName>
    </submittedName>
</protein>
<dbReference type="GO" id="GO:0006665">
    <property type="term" value="P:sphingolipid metabolic process"/>
    <property type="evidence" value="ECO:0007669"/>
    <property type="project" value="TreeGrafter"/>
</dbReference>
<keyword evidence="7" id="KW-1185">Reference proteome</keyword>
<dbReference type="Proteomes" id="UP000009170">
    <property type="component" value="Unassembled WGS sequence"/>
</dbReference>
<dbReference type="GO" id="GO:0005524">
    <property type="term" value="F:ATP binding"/>
    <property type="evidence" value="ECO:0007669"/>
    <property type="project" value="UniProtKB-KW"/>
</dbReference>
<dbReference type="InterPro" id="IPR045540">
    <property type="entry name" value="YegS/DAGK_C"/>
</dbReference>
<keyword evidence="4" id="KW-0067">ATP-binding</keyword>
<evidence type="ECO:0000313" key="7">
    <source>
        <dbReference type="Proteomes" id="UP000009170"/>
    </source>
</evidence>
<evidence type="ECO:0000256" key="2">
    <source>
        <dbReference type="ARBA" id="ARBA00022741"/>
    </source>
</evidence>
<dbReference type="PANTHER" id="PTHR12358">
    <property type="entry name" value="SPHINGOSINE KINASE"/>
    <property type="match status" value="1"/>
</dbReference>
<dbReference type="InterPro" id="IPR016064">
    <property type="entry name" value="NAD/diacylglycerol_kinase_sf"/>
</dbReference>
<proteinExistence type="predicted"/>
<dbReference type="EMBL" id="CAID01000001">
    <property type="protein sequence ID" value="CEF96830.1"/>
    <property type="molecule type" value="Genomic_DNA"/>
</dbReference>
<keyword evidence="2" id="KW-0547">Nucleotide-binding</keyword>
<dbReference type="SMART" id="SM00046">
    <property type="entry name" value="DAGKc"/>
    <property type="match status" value="1"/>
</dbReference>
<accession>A0A090LY73</accession>
<keyword evidence="1" id="KW-0808">Transferase</keyword>
<comment type="caution">
    <text evidence="6">The sequence shown here is derived from an EMBL/GenBank/DDBJ whole genome shotgun (WGS) entry which is preliminary data.</text>
</comment>
<name>A0A090LY73_OSTTA</name>
<evidence type="ECO:0000256" key="3">
    <source>
        <dbReference type="ARBA" id="ARBA00022777"/>
    </source>
</evidence>
<dbReference type="STRING" id="70448.A0A090LY73"/>
<organism evidence="6 7">
    <name type="scientific">Ostreococcus tauri</name>
    <name type="common">Marine green alga</name>
    <dbReference type="NCBI Taxonomy" id="70448"/>
    <lineage>
        <taxon>Eukaryota</taxon>
        <taxon>Viridiplantae</taxon>
        <taxon>Chlorophyta</taxon>
        <taxon>Mamiellophyceae</taxon>
        <taxon>Mamiellales</taxon>
        <taxon>Bathycoccaceae</taxon>
        <taxon>Ostreococcus</taxon>
    </lineage>
</organism>
<dbReference type="KEGG" id="ota:OT_ostta01g05090"/>
<dbReference type="InterPro" id="IPR017438">
    <property type="entry name" value="ATP-NAD_kinase_N"/>
</dbReference>
<dbReference type="PROSITE" id="PS50146">
    <property type="entry name" value="DAGK"/>
    <property type="match status" value="1"/>
</dbReference>
<dbReference type="GO" id="GO:0016020">
    <property type="term" value="C:membrane"/>
    <property type="evidence" value="ECO:0007669"/>
    <property type="project" value="GOC"/>
</dbReference>
<dbReference type="Gene3D" id="2.60.200.40">
    <property type="match status" value="1"/>
</dbReference>
<dbReference type="GeneID" id="9836346"/>
<evidence type="ECO:0000259" key="5">
    <source>
        <dbReference type="PROSITE" id="PS50146"/>
    </source>
</evidence>
<reference evidence="6 7" key="2">
    <citation type="journal article" date="2014" name="BMC Genomics">
        <title>An improved genome of the model marine alga Ostreococcus tauri unfolds by assessing Illumina de novo assemblies.</title>
        <authorList>
            <person name="Blanc-Mathieu R."/>
            <person name="Verhelst B."/>
            <person name="Derelle E."/>
            <person name="Rombauts S."/>
            <person name="Bouget F.Y."/>
            <person name="Carre I."/>
            <person name="Chateau A."/>
            <person name="Eyre-Walker A."/>
            <person name="Grimsley N."/>
            <person name="Moreau H."/>
            <person name="Piegu B."/>
            <person name="Rivals E."/>
            <person name="Schackwitz W."/>
            <person name="Van de Peer Y."/>
            <person name="Piganeau G."/>
        </authorList>
    </citation>
    <scope>NUCLEOTIDE SEQUENCE [LARGE SCALE GENOMIC DNA]</scope>
    <source>
        <strain evidence="7">OTTH 0595 / CCAP 157/2 / RCC745</strain>
    </source>
</reference>
<dbReference type="Gene3D" id="3.40.50.10330">
    <property type="entry name" value="Probable inorganic polyphosphate/atp-NAD kinase, domain 1"/>
    <property type="match status" value="1"/>
</dbReference>
<keyword evidence="3 6" id="KW-0418">Kinase</keyword>
<evidence type="ECO:0000256" key="1">
    <source>
        <dbReference type="ARBA" id="ARBA00022679"/>
    </source>
</evidence>
<dbReference type="AlphaFoldDB" id="A0A090LY73"/>
<reference evidence="7" key="1">
    <citation type="journal article" date="2006" name="Proc. Natl. Acad. Sci. U.S.A.">
        <title>Genome analysis of the smallest free-living eukaryote Ostreococcus tauri unveils many unique features.</title>
        <authorList>
            <person name="Derelle E."/>
            <person name="Ferraz C."/>
            <person name="Rombauts S."/>
            <person name="Rouze P."/>
            <person name="Worden A.Z."/>
            <person name="Robbens S."/>
            <person name="Partensky F."/>
            <person name="Degroeve S."/>
            <person name="Echeynie S."/>
            <person name="Cooke R."/>
            <person name="Saeys Y."/>
            <person name="Wuyts J."/>
            <person name="Jabbari K."/>
            <person name="Bowler C."/>
            <person name="Panaud O."/>
            <person name="Piegu B."/>
            <person name="Ball S.G."/>
            <person name="Ral J.-P."/>
            <person name="Bouget F.-Y."/>
            <person name="Piganeau G."/>
            <person name="De Baets B."/>
            <person name="Picard A."/>
            <person name="Delseny M."/>
            <person name="Demaille J."/>
            <person name="Van de Peer Y."/>
            <person name="Moreau H."/>
        </authorList>
    </citation>
    <scope>NUCLEOTIDE SEQUENCE [LARGE SCALE GENOMIC DNA]</scope>
    <source>
        <strain evidence="7">OTTH 0595 / CCAP 157/2 / RCC745</strain>
    </source>
</reference>
<feature type="domain" description="DAGKc" evidence="5">
    <location>
        <begin position="51"/>
        <end position="186"/>
    </location>
</feature>
<evidence type="ECO:0000256" key="4">
    <source>
        <dbReference type="ARBA" id="ARBA00022840"/>
    </source>
</evidence>
<dbReference type="InParanoid" id="A0A090LY73"/>
<dbReference type="Pfam" id="PF19279">
    <property type="entry name" value="YegS_C"/>
    <property type="match status" value="1"/>
</dbReference>
<dbReference type="PANTHER" id="PTHR12358:SF54">
    <property type="entry name" value="SPHINGOSINE KINASE RELATED PROTEIN"/>
    <property type="match status" value="1"/>
</dbReference>
<gene>
    <name evidence="6" type="ORF">OT_ostta01g05090</name>
</gene>
<dbReference type="InterPro" id="IPR001206">
    <property type="entry name" value="Diacylglycerol_kinase_cat_dom"/>
</dbReference>
<dbReference type="FunCoup" id="A0A090LY73">
    <property type="interactions" value="1617"/>
</dbReference>
<dbReference type="Pfam" id="PF00781">
    <property type="entry name" value="DAGK_cat"/>
    <property type="match status" value="1"/>
</dbReference>
<dbReference type="RefSeq" id="XP_003074559.2">
    <property type="nucleotide sequence ID" value="XM_003074512.2"/>
</dbReference>
<dbReference type="InterPro" id="IPR050187">
    <property type="entry name" value="Lipid_Phosphate_FormReg"/>
</dbReference>
<dbReference type="OrthoDB" id="530923at2759"/>